<evidence type="ECO:0000313" key="3">
    <source>
        <dbReference type="Proteomes" id="UP001139157"/>
    </source>
</evidence>
<organism evidence="2 3">
    <name type="scientific">Nocardia pulmonis</name>
    <dbReference type="NCBI Taxonomy" id="2951408"/>
    <lineage>
        <taxon>Bacteria</taxon>
        <taxon>Bacillati</taxon>
        <taxon>Actinomycetota</taxon>
        <taxon>Actinomycetes</taxon>
        <taxon>Mycobacteriales</taxon>
        <taxon>Nocardiaceae</taxon>
        <taxon>Nocardia</taxon>
    </lineage>
</organism>
<dbReference type="InterPro" id="IPR016181">
    <property type="entry name" value="Acyl_CoA_acyltransferase"/>
</dbReference>
<comment type="caution">
    <text evidence="2">The sequence shown here is derived from an EMBL/GenBank/DDBJ whole genome shotgun (WGS) entry which is preliminary data.</text>
</comment>
<evidence type="ECO:0000259" key="1">
    <source>
        <dbReference type="PROSITE" id="PS51186"/>
    </source>
</evidence>
<name>A0A9X2E824_9NOCA</name>
<protein>
    <submittedName>
        <fullName evidence="2">GNAT family N-acetyltransferase</fullName>
    </submittedName>
</protein>
<proteinExistence type="predicted"/>
<dbReference type="Gene3D" id="3.40.630.30">
    <property type="match status" value="1"/>
</dbReference>
<dbReference type="Pfam" id="PF00583">
    <property type="entry name" value="Acetyltransf_1"/>
    <property type="match status" value="1"/>
</dbReference>
<dbReference type="RefSeq" id="WP_251910491.1">
    <property type="nucleotide sequence ID" value="NZ_JAMRXG010000003.1"/>
</dbReference>
<accession>A0A9X2E824</accession>
<keyword evidence="3" id="KW-1185">Reference proteome</keyword>
<dbReference type="AlphaFoldDB" id="A0A9X2E824"/>
<dbReference type="Proteomes" id="UP001139157">
    <property type="component" value="Unassembled WGS sequence"/>
</dbReference>
<dbReference type="EMBL" id="JAMRXG010000003">
    <property type="protein sequence ID" value="MCM6773416.1"/>
    <property type="molecule type" value="Genomic_DNA"/>
</dbReference>
<dbReference type="PROSITE" id="PS51186">
    <property type="entry name" value="GNAT"/>
    <property type="match status" value="1"/>
</dbReference>
<reference evidence="2" key="1">
    <citation type="submission" date="2022-06" db="EMBL/GenBank/DDBJ databases">
        <title>Novel species in genus nocardia.</title>
        <authorList>
            <person name="Li F."/>
        </authorList>
    </citation>
    <scope>NUCLEOTIDE SEQUENCE</scope>
    <source>
        <strain evidence="2">CDC141</strain>
    </source>
</reference>
<feature type="domain" description="N-acetyltransferase" evidence="1">
    <location>
        <begin position="29"/>
        <end position="204"/>
    </location>
</feature>
<dbReference type="PANTHER" id="PTHR42791:SF1">
    <property type="entry name" value="N-ACETYLTRANSFERASE DOMAIN-CONTAINING PROTEIN"/>
    <property type="match status" value="1"/>
</dbReference>
<evidence type="ECO:0000313" key="2">
    <source>
        <dbReference type="EMBL" id="MCM6773416.1"/>
    </source>
</evidence>
<dbReference type="InterPro" id="IPR052523">
    <property type="entry name" value="Trichothecene_AcTrans"/>
</dbReference>
<gene>
    <name evidence="2" type="ORF">NDR86_08015</name>
</gene>
<dbReference type="PANTHER" id="PTHR42791">
    <property type="entry name" value="GNAT FAMILY ACETYLTRANSFERASE"/>
    <property type="match status" value="1"/>
</dbReference>
<dbReference type="SUPFAM" id="SSF55729">
    <property type="entry name" value="Acyl-CoA N-acyltransferases (Nat)"/>
    <property type="match status" value="1"/>
</dbReference>
<dbReference type="InterPro" id="IPR000182">
    <property type="entry name" value="GNAT_dom"/>
</dbReference>
<sequence length="204" mass="22285">MTTKPWVRRAEPSEAEEVARAFAAASVDEVVTAWILADQPDFAAAYREEYVPEMIATALRDDEVWIAGADDEIWTISVWQKVVGPDRLAADLQRARALFDSAPVQPARRLLALTNVMAETHPAEFPHSYLQVIVTLPQHRGAGGGAAIVTERAKAAADAGRPAYLEASTERSARLYARCGFTHTGALIHLPEGGPILRPMWCRG</sequence>
<dbReference type="GO" id="GO:0016747">
    <property type="term" value="F:acyltransferase activity, transferring groups other than amino-acyl groups"/>
    <property type="evidence" value="ECO:0007669"/>
    <property type="project" value="InterPro"/>
</dbReference>